<dbReference type="Pfam" id="PF13802">
    <property type="entry name" value="Gal_mutarotas_2"/>
    <property type="match status" value="1"/>
</dbReference>
<reference evidence="6 7" key="1">
    <citation type="journal article" date="2010" name="Appl. Environ. Microbiol.">
        <title>The genome sequence of the crenarchaeon Acidilobus saccharovorans supports a new order, Acidilobales, and suggests an important ecological role in terrestrial acidic hot springs.</title>
        <authorList>
            <person name="Mardanov A.V."/>
            <person name="Svetlitchnyi V.A."/>
            <person name="Beletsky A.V."/>
            <person name="Prokofeva M.I."/>
            <person name="Bonch-Osmolovskaya E.A."/>
            <person name="Ravin N.V."/>
            <person name="Skryabin K.G."/>
        </authorList>
    </citation>
    <scope>NUCLEOTIDE SEQUENCE [LARGE SCALE GENOMIC DNA]</scope>
    <source>
        <strain evidence="7">DSM 16705 / JCM 18335 / VKM B-2471 / 345-15</strain>
    </source>
</reference>
<dbReference type="Gene3D" id="2.60.40.1180">
    <property type="entry name" value="Golgi alpha-mannosidase II"/>
    <property type="match status" value="1"/>
</dbReference>
<dbReference type="EMBL" id="CP001742">
    <property type="protein sequence ID" value="ADL19178.1"/>
    <property type="molecule type" value="Genomic_DNA"/>
</dbReference>
<dbReference type="GO" id="GO:0030246">
    <property type="term" value="F:carbohydrate binding"/>
    <property type="evidence" value="ECO:0007669"/>
    <property type="project" value="InterPro"/>
</dbReference>
<dbReference type="SUPFAM" id="SSF51445">
    <property type="entry name" value="(Trans)glycosidases"/>
    <property type="match status" value="1"/>
</dbReference>
<dbReference type="HOGENOM" id="CLU_000631_7_2_2"/>
<evidence type="ECO:0000259" key="4">
    <source>
        <dbReference type="Pfam" id="PF13802"/>
    </source>
</evidence>
<dbReference type="Proteomes" id="UP000000346">
    <property type="component" value="Chromosome"/>
</dbReference>
<feature type="domain" description="Glycoside hydrolase family 31 N-terminal" evidence="4">
    <location>
        <begin position="78"/>
        <end position="210"/>
    </location>
</feature>
<dbReference type="Pfam" id="PF01055">
    <property type="entry name" value="Glyco_hydro_31_2nd"/>
    <property type="match status" value="1"/>
</dbReference>
<dbReference type="InterPro" id="IPR013780">
    <property type="entry name" value="Glyco_hydro_b"/>
</dbReference>
<dbReference type="OrthoDB" id="27033at2157"/>
<dbReference type="Gene3D" id="3.20.20.80">
    <property type="entry name" value="Glycosidases"/>
    <property type="match status" value="1"/>
</dbReference>
<dbReference type="AlphaFoldDB" id="D9Q1J0"/>
<dbReference type="SUPFAM" id="SSF74650">
    <property type="entry name" value="Galactose mutarotase-like"/>
    <property type="match status" value="1"/>
</dbReference>
<dbReference type="InterPro" id="IPR000322">
    <property type="entry name" value="Glyco_hydro_31_TIM"/>
</dbReference>
<dbReference type="KEGG" id="asc:ASAC_0772"/>
<dbReference type="SUPFAM" id="SSF51011">
    <property type="entry name" value="Glycosyl hydrolase domain"/>
    <property type="match status" value="1"/>
</dbReference>
<evidence type="ECO:0000259" key="5">
    <source>
        <dbReference type="Pfam" id="PF21365"/>
    </source>
</evidence>
<dbReference type="PANTHER" id="PTHR43863:SF2">
    <property type="entry name" value="MALTASE-GLUCOAMYLASE"/>
    <property type="match status" value="1"/>
</dbReference>
<dbReference type="InterPro" id="IPR017853">
    <property type="entry name" value="GH"/>
</dbReference>
<keyword evidence="2" id="KW-0378">Hydrolase</keyword>
<dbReference type="InterPro" id="IPR051816">
    <property type="entry name" value="Glycosyl_Hydrolase_31"/>
</dbReference>
<keyword evidence="2" id="KW-0326">Glycosidase</keyword>
<dbReference type="CDD" id="cd14752">
    <property type="entry name" value="GH31_N"/>
    <property type="match status" value="1"/>
</dbReference>
<dbReference type="Pfam" id="PF21365">
    <property type="entry name" value="Glyco_hydro_31_3rd"/>
    <property type="match status" value="1"/>
</dbReference>
<dbReference type="STRING" id="666510.ASAC_0772"/>
<dbReference type="InterPro" id="IPR011013">
    <property type="entry name" value="Gal_mutarotase_sf_dom"/>
</dbReference>
<dbReference type="GO" id="GO:0005975">
    <property type="term" value="P:carbohydrate metabolic process"/>
    <property type="evidence" value="ECO:0007669"/>
    <property type="project" value="InterPro"/>
</dbReference>
<dbReference type="Gene3D" id="2.60.40.1760">
    <property type="entry name" value="glycosyl hydrolase (family 31)"/>
    <property type="match status" value="1"/>
</dbReference>
<name>D9Q1J0_ACIS3</name>
<dbReference type="GeneID" id="9499007"/>
<protein>
    <submittedName>
        <fullName evidence="6">Alpha-glucosidase</fullName>
    </submittedName>
</protein>
<evidence type="ECO:0000256" key="2">
    <source>
        <dbReference type="RuleBase" id="RU361185"/>
    </source>
</evidence>
<dbReference type="CAZy" id="GH31">
    <property type="family name" value="Glycoside Hydrolase Family 31"/>
</dbReference>
<feature type="domain" description="Glycosyl hydrolase family 31 C-terminal" evidence="5">
    <location>
        <begin position="573"/>
        <end position="659"/>
    </location>
</feature>
<dbReference type="GO" id="GO:0004553">
    <property type="term" value="F:hydrolase activity, hydrolyzing O-glycosyl compounds"/>
    <property type="evidence" value="ECO:0007669"/>
    <property type="project" value="InterPro"/>
</dbReference>
<evidence type="ECO:0000256" key="1">
    <source>
        <dbReference type="ARBA" id="ARBA00007806"/>
    </source>
</evidence>
<keyword evidence="7" id="KW-1185">Reference proteome</keyword>
<dbReference type="eggNOG" id="arCOG03663">
    <property type="taxonomic scope" value="Archaea"/>
</dbReference>
<dbReference type="InterPro" id="IPR048395">
    <property type="entry name" value="Glyco_hydro_31_C"/>
</dbReference>
<feature type="domain" description="Glycoside hydrolase family 31 TIM barrel" evidence="3">
    <location>
        <begin position="253"/>
        <end position="563"/>
    </location>
</feature>
<evidence type="ECO:0000313" key="6">
    <source>
        <dbReference type="EMBL" id="ADL19178.1"/>
    </source>
</evidence>
<comment type="similarity">
    <text evidence="1 2">Belongs to the glycosyl hydrolase 31 family.</text>
</comment>
<proteinExistence type="inferred from homology"/>
<gene>
    <name evidence="6" type="ordered locus">ASAC_0772</name>
</gene>
<sequence>MPTFRFDESRFRAVSFLPSSNRAFVDSCIASDAGRICVSQVSERTIRIAEPEAKDFKAQQLGSPELVTGDYRVQLLPHIRVTRGGVTIFEEWEPDDRLVRGANRTWVDPLFVDVKPTESWLNYRTIVTGKVTCADGRACSSFAVSLRPGEPLYGLGEHFGHINKRGGEFITWAADAPSTPNYATYVPVPFIWSPRGWGLLVNTYSPVYFDLGKNSYDRLLIMVRGPLDLYLFLGSPKEILAELYRLTGTPKAPPPKWSYGFWQSKCAYYSQDEVLSVARELRSRGYPADVIHIDPPWEGNWKKYRCDTIDLEWDTSAFPDPKGLVDELHRMGFRLSLWMNPYIEPGTRLWARLEKYMVKSKLGGLATPAADCQRREGAGIVDLTDPEGFRAFKEALKDLVLPYADVIKADYGEAVPEEADFRNGMSGEEAHNYYPLLYMKAVYEATVEAKGYGIVWGRSGSTGVWAYPLNWGGDVPSSWEGLRQAIRGLLSYHASGAFFGSFDVGGFIGRPSDELYLRFLQAGVTVSHVRAHGVTDREPWKYSPKETLAALKLRYRLLPYLYSESWRSVEERVPLVRPLPLEHPDDPNVYDIDDEFYLGSSLLVAPIVEEGQRGRGVYLPEGRWIDYFTGREYEGGRWVTISYDSLDRFPLLVKEGSVIPLLGVEVDHVPDGRFSPVEFHAFKVTEAEYPYYDDGARAAVRCRGGTCSAEGMPADVKYTFIYHG</sequence>
<dbReference type="RefSeq" id="WP_013266690.1">
    <property type="nucleotide sequence ID" value="NC_014374.1"/>
</dbReference>
<evidence type="ECO:0000313" key="7">
    <source>
        <dbReference type="Proteomes" id="UP000000346"/>
    </source>
</evidence>
<accession>D9Q1J0</accession>
<dbReference type="InParanoid" id="D9Q1J0"/>
<dbReference type="PANTHER" id="PTHR43863">
    <property type="entry name" value="HYDROLASE, PUTATIVE (AFU_ORTHOLOGUE AFUA_1G03140)-RELATED"/>
    <property type="match status" value="1"/>
</dbReference>
<evidence type="ECO:0000259" key="3">
    <source>
        <dbReference type="Pfam" id="PF01055"/>
    </source>
</evidence>
<dbReference type="InterPro" id="IPR025887">
    <property type="entry name" value="Glyco_hydro_31_N_dom"/>
</dbReference>
<organism evidence="6 7">
    <name type="scientific">Acidilobus saccharovorans (strain DSM 16705 / JCM 18335 / VKM B-2471 / 345-15)</name>
    <dbReference type="NCBI Taxonomy" id="666510"/>
    <lineage>
        <taxon>Archaea</taxon>
        <taxon>Thermoproteota</taxon>
        <taxon>Thermoprotei</taxon>
        <taxon>Acidilobales</taxon>
        <taxon>Acidilobaceae</taxon>
        <taxon>Acidilobus</taxon>
    </lineage>
</organism>